<gene>
    <name evidence="2" type="ORF">SA3R_07100</name>
</gene>
<evidence type="ECO:0000259" key="1">
    <source>
        <dbReference type="Pfam" id="PF09204"/>
    </source>
</evidence>
<evidence type="ECO:0000313" key="2">
    <source>
        <dbReference type="EMBL" id="KTS68614.1"/>
    </source>
</evidence>
<dbReference type="Proteomes" id="UP000071979">
    <property type="component" value="Unassembled WGS sequence"/>
</dbReference>
<organism evidence="2 3">
    <name type="scientific">Pantoea dispersa</name>
    <dbReference type="NCBI Taxonomy" id="59814"/>
    <lineage>
        <taxon>Bacteria</taxon>
        <taxon>Pseudomonadati</taxon>
        <taxon>Pseudomonadota</taxon>
        <taxon>Gammaproteobacteria</taxon>
        <taxon>Enterobacterales</taxon>
        <taxon>Erwiniaceae</taxon>
        <taxon>Pantoea</taxon>
    </lineage>
</organism>
<dbReference type="EMBL" id="LDSE01000010">
    <property type="protein sequence ID" value="KTS68614.1"/>
    <property type="molecule type" value="Genomic_DNA"/>
</dbReference>
<comment type="caution">
    <text evidence="2">The sequence shown here is derived from an EMBL/GenBank/DDBJ whole genome shotgun (WGS) entry which is preliminary data.</text>
</comment>
<dbReference type="InterPro" id="IPR015287">
    <property type="entry name" value="Colicin_D_immunity_dom"/>
</dbReference>
<dbReference type="RefSeq" id="WP_058775970.1">
    <property type="nucleotide sequence ID" value="NZ_LDSD01000017.1"/>
</dbReference>
<evidence type="ECO:0000313" key="3">
    <source>
        <dbReference type="Proteomes" id="UP000071979"/>
    </source>
</evidence>
<accession>A0A8E1S0M1</accession>
<dbReference type="GO" id="GO:0030153">
    <property type="term" value="P:bacteriocin immunity"/>
    <property type="evidence" value="ECO:0007669"/>
    <property type="project" value="InterPro"/>
</dbReference>
<proteinExistence type="predicted"/>
<protein>
    <submittedName>
        <fullName evidence="2">Colicin immunity protein</fullName>
    </submittedName>
</protein>
<dbReference type="SUPFAM" id="SSF101125">
    <property type="entry name" value="Colicin D immunity protein"/>
    <property type="match status" value="1"/>
</dbReference>
<dbReference type="Pfam" id="PF09204">
    <property type="entry name" value="Colicin_immun"/>
    <property type="match status" value="1"/>
</dbReference>
<dbReference type="GO" id="GO:0015643">
    <property type="term" value="F:toxic substance binding"/>
    <property type="evidence" value="ECO:0007669"/>
    <property type="project" value="InterPro"/>
</dbReference>
<dbReference type="AlphaFoldDB" id="A0A8E1S0M1"/>
<dbReference type="InterPro" id="IPR036471">
    <property type="entry name" value="Colicin_D_sf"/>
</dbReference>
<dbReference type="Gene3D" id="1.20.120.650">
    <property type="entry name" value="Colicin D"/>
    <property type="match status" value="1"/>
</dbReference>
<feature type="domain" description="Colicin D immunity protein" evidence="1">
    <location>
        <begin position="1"/>
        <end position="85"/>
    </location>
</feature>
<reference evidence="2 3" key="1">
    <citation type="journal article" date="2016" name="Front. Microbiol.">
        <title>Genomic Resource of Rice Seed Associated Bacteria.</title>
        <authorList>
            <person name="Midha S."/>
            <person name="Bansal K."/>
            <person name="Sharma S."/>
            <person name="Kumar N."/>
            <person name="Patil P.P."/>
            <person name="Chaudhry V."/>
            <person name="Patil P.B."/>
        </authorList>
    </citation>
    <scope>NUCLEOTIDE SEQUENCE [LARGE SCALE GENOMIC DNA]</scope>
    <source>
        <strain evidence="2 3">SA3</strain>
    </source>
</reference>
<sequence>MSQSLKSYIDSFISKDITAGCFVDTYMIKWKTERDNELLAQDDDNLSELLSSVFCIADMYNPDNDRQECEFNEGQLWCEINKLIAAYTDN</sequence>
<name>A0A8E1S0M1_9GAMM</name>